<reference evidence="4 5" key="1">
    <citation type="submission" date="2018-07" db="EMBL/GenBank/DDBJ databases">
        <title>Genomic Encyclopedia of Type Strains, Phase III (KMG-III): the genomes of soil and plant-associated and newly described type strains.</title>
        <authorList>
            <person name="Whitman W."/>
        </authorList>
    </citation>
    <scope>NUCLEOTIDE SEQUENCE [LARGE SCALE GENOMIC DNA]</scope>
    <source>
        <strain evidence="4 5">CECT 8488</strain>
    </source>
</reference>
<evidence type="ECO:0000313" key="4">
    <source>
        <dbReference type="EMBL" id="RED48111.1"/>
    </source>
</evidence>
<dbReference type="PANTHER" id="PTHR43713:SF3">
    <property type="entry name" value="GLUTAMATE-1-SEMIALDEHYDE 2,1-AMINOMUTASE 1, CHLOROPLASTIC-RELATED"/>
    <property type="match status" value="1"/>
</dbReference>
<organism evidence="4 5">
    <name type="scientific">Aestuariispira insulae</name>
    <dbReference type="NCBI Taxonomy" id="1461337"/>
    <lineage>
        <taxon>Bacteria</taxon>
        <taxon>Pseudomonadati</taxon>
        <taxon>Pseudomonadota</taxon>
        <taxon>Alphaproteobacteria</taxon>
        <taxon>Rhodospirillales</taxon>
        <taxon>Kiloniellaceae</taxon>
        <taxon>Aestuariispira</taxon>
    </lineage>
</organism>
<dbReference type="RefSeq" id="WP_115937733.1">
    <property type="nucleotide sequence ID" value="NZ_QRDW01000008.1"/>
</dbReference>
<dbReference type="GO" id="GO:0030170">
    <property type="term" value="F:pyridoxal phosphate binding"/>
    <property type="evidence" value="ECO:0007669"/>
    <property type="project" value="InterPro"/>
</dbReference>
<dbReference type="OrthoDB" id="9801052at2"/>
<dbReference type="InterPro" id="IPR015424">
    <property type="entry name" value="PyrdxlP-dep_Trfase"/>
</dbReference>
<evidence type="ECO:0000256" key="1">
    <source>
        <dbReference type="ARBA" id="ARBA00001933"/>
    </source>
</evidence>
<comment type="similarity">
    <text evidence="3">Belongs to the class-III pyridoxal-phosphate-dependent aminotransferase family.</text>
</comment>
<dbReference type="GO" id="GO:0008483">
    <property type="term" value="F:transaminase activity"/>
    <property type="evidence" value="ECO:0007669"/>
    <property type="project" value="InterPro"/>
</dbReference>
<protein>
    <submittedName>
        <fullName evidence="4">Glutamate-1-semialdehyde 2,1-aminomutase</fullName>
    </submittedName>
</protein>
<dbReference type="InterPro" id="IPR015421">
    <property type="entry name" value="PyrdxlP-dep_Trfase_major"/>
</dbReference>
<name>A0A3D9HFS9_9PROT</name>
<comment type="cofactor">
    <cofactor evidence="1">
        <name>pyridoxal 5'-phosphate</name>
        <dbReference type="ChEBI" id="CHEBI:597326"/>
    </cofactor>
</comment>
<keyword evidence="2 3" id="KW-0663">Pyridoxal phosphate</keyword>
<dbReference type="EMBL" id="QRDW01000008">
    <property type="protein sequence ID" value="RED48111.1"/>
    <property type="molecule type" value="Genomic_DNA"/>
</dbReference>
<dbReference type="Gene3D" id="3.40.640.10">
    <property type="entry name" value="Type I PLP-dependent aspartate aminotransferase-like (Major domain)"/>
    <property type="match status" value="1"/>
</dbReference>
<evidence type="ECO:0000313" key="5">
    <source>
        <dbReference type="Proteomes" id="UP000256845"/>
    </source>
</evidence>
<proteinExistence type="inferred from homology"/>
<keyword evidence="5" id="KW-1185">Reference proteome</keyword>
<dbReference type="Proteomes" id="UP000256845">
    <property type="component" value="Unassembled WGS sequence"/>
</dbReference>
<comment type="caution">
    <text evidence="4">The sequence shown here is derived from an EMBL/GenBank/DDBJ whole genome shotgun (WGS) entry which is preliminary data.</text>
</comment>
<dbReference type="SUPFAM" id="SSF53383">
    <property type="entry name" value="PLP-dependent transferases"/>
    <property type="match status" value="1"/>
</dbReference>
<evidence type="ECO:0000256" key="2">
    <source>
        <dbReference type="ARBA" id="ARBA00022898"/>
    </source>
</evidence>
<sequence length="438" mass="48106">MDHGNGVRLGRALAGARARYVDRCPKSYQAFQEALSVMPGGNTRTVLFHEPYPFRAATGEGSWLIDADGNRLLNLLGEYTAGLFGHDHPEIQLAIRTALQGGINLGAHHSIESKFAQLLVSRFPALEKVRFTNSGTEATLMALTAARAHTGRDKILVFEGGYHGGVFLFKPDISTNAPFSWEVCPFNDVKAAVTAIRSLGPELAAVMVEPMLGSGGCVPARPDFLAALRRESDAAGCLLIFDEVMTSRLGEEGGQGLYGIFPDLMTVGKWIGGGMSFGAFGGRAEVMDLFDPRRPDAIAHAGTFNNNVLTMHAGVAALGRIYTAKHAFRFNAWGDKIRERLNQTAIDLEIPFQISGLGSLMCLHPGAGPIENYRDVMRRDDRLRELVFLDLLEEGYYIARRGFIALSLTLTQQEIDRFVDAFRRVLERRSDLLREHLP</sequence>
<dbReference type="Gene3D" id="3.90.1150.10">
    <property type="entry name" value="Aspartate Aminotransferase, domain 1"/>
    <property type="match status" value="1"/>
</dbReference>
<dbReference type="InterPro" id="IPR015422">
    <property type="entry name" value="PyrdxlP-dep_Trfase_small"/>
</dbReference>
<dbReference type="AlphaFoldDB" id="A0A3D9HFS9"/>
<dbReference type="InterPro" id="IPR005814">
    <property type="entry name" value="Aminotrans_3"/>
</dbReference>
<gene>
    <name evidence="4" type="ORF">DFP90_108130</name>
</gene>
<dbReference type="Pfam" id="PF00202">
    <property type="entry name" value="Aminotran_3"/>
    <property type="match status" value="1"/>
</dbReference>
<dbReference type="CDD" id="cd00610">
    <property type="entry name" value="OAT_like"/>
    <property type="match status" value="1"/>
</dbReference>
<dbReference type="PANTHER" id="PTHR43713">
    <property type="entry name" value="GLUTAMATE-1-SEMIALDEHYDE 2,1-AMINOMUTASE"/>
    <property type="match status" value="1"/>
</dbReference>
<evidence type="ECO:0000256" key="3">
    <source>
        <dbReference type="RuleBase" id="RU003560"/>
    </source>
</evidence>
<accession>A0A3D9HFS9</accession>